<reference evidence="9 10" key="1">
    <citation type="submission" date="2023-12" db="EMBL/GenBank/DDBJ databases">
        <title>Marinobacter qingdaonensis sp. nov., isolated from the intertidal sediment of Qingdao, PR China.</title>
        <authorList>
            <person name="Li Y."/>
        </authorList>
    </citation>
    <scope>NUCLEOTIDE SEQUENCE [LARGE SCALE GENOMIC DNA]</scope>
    <source>
        <strain evidence="9 10">ASW11-75</strain>
    </source>
</reference>
<evidence type="ECO:0000256" key="5">
    <source>
        <dbReference type="ARBA" id="ARBA00048584"/>
    </source>
</evidence>
<dbReference type="RefSeq" id="WP_322855596.1">
    <property type="nucleotide sequence ID" value="NZ_JAYDCJ010000003.1"/>
</dbReference>
<dbReference type="Pfam" id="PF02812">
    <property type="entry name" value="ELFV_dehydrog_N"/>
    <property type="match status" value="1"/>
</dbReference>
<gene>
    <name evidence="9" type="primary">gdhA</name>
    <name evidence="9" type="ORF">U5822_10605</name>
</gene>
<dbReference type="PANTHER" id="PTHR43571:SF1">
    <property type="entry name" value="NADP-SPECIFIC GLUTAMATE DEHYDROGENASE 1-RELATED"/>
    <property type="match status" value="1"/>
</dbReference>
<sequence length="448" mass="49229">MSKHQSLDALRQQIIERNPNEPEFHQAVTEVLNSLEPVMADHPEYQDAKLIERICEPERQILFRVPWVDDQGEVQINRGFRVEFNSALGPFKGGLRFHPSVNLGVVKFLGFEQIFKNALTGLPIGGGKGGADFDPKGKSDGEIMRFCQSFMTELYRYIGADTDVPAGDIGVGQREIGLLFGQYKRITNRYENGVVTGKQLQWGGARGRQEATGYGAVYFLQEMLGAHRKKLKGKKVVVSGTGNVAVFAMEKAVELGAKVVACSDSDGYVHDANGLDVELVKQIKQVEKGRIRDYPKRSKGKAEYQSDGSIWQVACDVAMPCATQNELGEDDAQALIDNKVMAVVEGANMPCTPEAIQAFSDAKVLFGPGKAANAGGVAMSAMEMQQNAARESWSFDYSIEQLQQVMREIHQSCFDTAKQYDRKGDYVFGANAAGFRQVADAMLAFGVI</sequence>
<dbReference type="Gene3D" id="3.40.50.10860">
    <property type="entry name" value="Leucine Dehydrogenase, chain A, domain 1"/>
    <property type="match status" value="1"/>
</dbReference>
<dbReference type="Pfam" id="PF00208">
    <property type="entry name" value="ELFV_dehydrog"/>
    <property type="match status" value="1"/>
</dbReference>
<evidence type="ECO:0000256" key="6">
    <source>
        <dbReference type="PIRNR" id="PIRNR000185"/>
    </source>
</evidence>
<organism evidence="9 10">
    <name type="scientific">Marinobacter qingdaonensis</name>
    <dbReference type="NCBI Taxonomy" id="3108486"/>
    <lineage>
        <taxon>Bacteria</taxon>
        <taxon>Pseudomonadati</taxon>
        <taxon>Pseudomonadota</taxon>
        <taxon>Gammaproteobacteria</taxon>
        <taxon>Pseudomonadales</taxon>
        <taxon>Marinobacteraceae</taxon>
        <taxon>Marinobacter</taxon>
    </lineage>
</organism>
<comment type="caution">
    <text evidence="9">The sequence shown here is derived from an EMBL/GenBank/DDBJ whole genome shotgun (WGS) entry which is preliminary data.</text>
</comment>
<evidence type="ECO:0000256" key="3">
    <source>
        <dbReference type="ARBA" id="ARBA00011643"/>
    </source>
</evidence>
<comment type="similarity">
    <text evidence="2 6 7">Belongs to the Glu/Leu/Phe/Val dehydrogenases family.</text>
</comment>
<accession>A0ABU5NZJ7</accession>
<name>A0ABU5NZJ7_9GAMM</name>
<dbReference type="Proteomes" id="UP001305746">
    <property type="component" value="Unassembled WGS sequence"/>
</dbReference>
<feature type="domain" description="Glutamate/phenylalanine/leucine/valine/L-tryptophan dehydrogenase C-terminal" evidence="8">
    <location>
        <begin position="205"/>
        <end position="446"/>
    </location>
</feature>
<dbReference type="SMART" id="SM00839">
    <property type="entry name" value="ELFV_dehydrog"/>
    <property type="match status" value="1"/>
</dbReference>
<keyword evidence="10" id="KW-1185">Reference proteome</keyword>
<evidence type="ECO:0000256" key="4">
    <source>
        <dbReference type="ARBA" id="ARBA00023002"/>
    </source>
</evidence>
<evidence type="ECO:0000313" key="9">
    <source>
        <dbReference type="EMBL" id="MEA1081122.1"/>
    </source>
</evidence>
<comment type="catalytic activity">
    <reaction evidence="5">
        <text>L-glutamate + NADP(+) + H2O = 2-oxoglutarate + NH4(+) + NADPH + H(+)</text>
        <dbReference type="Rhea" id="RHEA:11612"/>
        <dbReference type="ChEBI" id="CHEBI:15377"/>
        <dbReference type="ChEBI" id="CHEBI:15378"/>
        <dbReference type="ChEBI" id="CHEBI:16810"/>
        <dbReference type="ChEBI" id="CHEBI:28938"/>
        <dbReference type="ChEBI" id="CHEBI:29985"/>
        <dbReference type="ChEBI" id="CHEBI:57783"/>
        <dbReference type="ChEBI" id="CHEBI:58349"/>
        <dbReference type="EC" id="1.4.1.4"/>
    </reaction>
</comment>
<dbReference type="PROSITE" id="PS00074">
    <property type="entry name" value="GLFV_DEHYDROGENASE"/>
    <property type="match status" value="1"/>
</dbReference>
<comment type="subunit">
    <text evidence="3">Homohexamer.</text>
</comment>
<proteinExistence type="inferred from homology"/>
<dbReference type="InterPro" id="IPR033524">
    <property type="entry name" value="Glu/Leu/Phe/Val_DH_AS"/>
</dbReference>
<dbReference type="PRINTS" id="PR00082">
    <property type="entry name" value="GLFDHDRGNASE"/>
</dbReference>
<dbReference type="GO" id="GO:0004354">
    <property type="term" value="F:glutamate dehydrogenase (NADP+) activity"/>
    <property type="evidence" value="ECO:0007669"/>
    <property type="project" value="UniProtKB-EC"/>
</dbReference>
<dbReference type="InterPro" id="IPR046346">
    <property type="entry name" value="Aminoacid_DH-like_N_sf"/>
</dbReference>
<dbReference type="SUPFAM" id="SSF53223">
    <property type="entry name" value="Aminoacid dehydrogenase-like, N-terminal domain"/>
    <property type="match status" value="1"/>
</dbReference>
<dbReference type="SUPFAM" id="SSF51735">
    <property type="entry name" value="NAD(P)-binding Rossmann-fold domains"/>
    <property type="match status" value="1"/>
</dbReference>
<dbReference type="InterPro" id="IPR006097">
    <property type="entry name" value="Glu/Leu/Phe/Val/Trp_DH_dimer"/>
</dbReference>
<dbReference type="PIRSF" id="PIRSF000185">
    <property type="entry name" value="Glu_DH"/>
    <property type="match status" value="1"/>
</dbReference>
<evidence type="ECO:0000313" key="10">
    <source>
        <dbReference type="Proteomes" id="UP001305746"/>
    </source>
</evidence>
<dbReference type="Gene3D" id="1.10.285.10">
    <property type="entry name" value="Glutamate Dehydrogenase, chain A, domain 3"/>
    <property type="match status" value="2"/>
</dbReference>
<evidence type="ECO:0000256" key="1">
    <source>
        <dbReference type="ARBA" id="ARBA00003868"/>
    </source>
</evidence>
<dbReference type="Gene3D" id="3.40.50.720">
    <property type="entry name" value="NAD(P)-binding Rossmann-like Domain"/>
    <property type="match status" value="1"/>
</dbReference>
<dbReference type="InterPro" id="IPR036291">
    <property type="entry name" value="NAD(P)-bd_dom_sf"/>
</dbReference>
<evidence type="ECO:0000259" key="8">
    <source>
        <dbReference type="SMART" id="SM00839"/>
    </source>
</evidence>
<evidence type="ECO:0000256" key="7">
    <source>
        <dbReference type="RuleBase" id="RU004417"/>
    </source>
</evidence>
<dbReference type="PANTHER" id="PTHR43571">
    <property type="entry name" value="NADP-SPECIFIC GLUTAMATE DEHYDROGENASE 1-RELATED"/>
    <property type="match status" value="1"/>
</dbReference>
<evidence type="ECO:0000256" key="2">
    <source>
        <dbReference type="ARBA" id="ARBA00006382"/>
    </source>
</evidence>
<dbReference type="InterPro" id="IPR006095">
    <property type="entry name" value="Glu/Leu/Phe/Val/Trp_DH"/>
</dbReference>
<keyword evidence="4 6" id="KW-0560">Oxidoreductase</keyword>
<dbReference type="InterPro" id="IPR014362">
    <property type="entry name" value="Glu_DH"/>
</dbReference>
<protein>
    <recommendedName>
        <fullName evidence="6">Glutamate dehydrogenase</fullName>
    </recommendedName>
</protein>
<dbReference type="InterPro" id="IPR006096">
    <property type="entry name" value="Glu/Leu/Phe/Val/Trp_DH_C"/>
</dbReference>
<dbReference type="InterPro" id="IPR050724">
    <property type="entry name" value="Glu_Leu_Phe_Val_DH"/>
</dbReference>
<dbReference type="EMBL" id="JAYDCJ010000003">
    <property type="protein sequence ID" value="MEA1081122.1"/>
    <property type="molecule type" value="Genomic_DNA"/>
</dbReference>
<comment type="function">
    <text evidence="1">Catalyzes the reversible oxidative deamination of glutamate to alpha-ketoglutarate and ammonia.</text>
</comment>
<dbReference type="NCBIfam" id="NF006929">
    <property type="entry name" value="PRK09414.1"/>
    <property type="match status" value="1"/>
</dbReference>